<evidence type="ECO:0000256" key="11">
    <source>
        <dbReference type="ARBA" id="ARBA00023098"/>
    </source>
</evidence>
<comment type="subcellular location">
    <subcellularLocation>
        <location evidence="2">Plastid</location>
        <location evidence="2">Chloroplast</location>
    </subcellularLocation>
</comment>
<keyword evidence="9" id="KW-0276">Fatty acid metabolism</keyword>
<dbReference type="GO" id="GO:0000036">
    <property type="term" value="F:acyl carrier activity"/>
    <property type="evidence" value="ECO:0007669"/>
    <property type="project" value="InterPro"/>
</dbReference>
<evidence type="ECO:0000256" key="3">
    <source>
        <dbReference type="ARBA" id="ARBA00010930"/>
    </source>
</evidence>
<keyword evidence="6" id="KW-0150">Chloroplast</keyword>
<dbReference type="HAMAP" id="MF_01217">
    <property type="entry name" value="Acyl_carrier"/>
    <property type="match status" value="1"/>
</dbReference>
<dbReference type="Proteomes" id="UP000734854">
    <property type="component" value="Unassembled WGS sequence"/>
</dbReference>
<keyword evidence="4 13" id="KW-0596">Phosphopantetheine</keyword>
<keyword evidence="12 13" id="KW-0275">Fatty acid biosynthesis</keyword>
<dbReference type="NCBIfam" id="TIGR00517">
    <property type="entry name" value="acyl_carrier"/>
    <property type="match status" value="1"/>
</dbReference>
<evidence type="ECO:0000256" key="10">
    <source>
        <dbReference type="ARBA" id="ARBA00022946"/>
    </source>
</evidence>
<dbReference type="InterPro" id="IPR044813">
    <property type="entry name" value="ACP_chloroplastic"/>
</dbReference>
<keyword evidence="5 13" id="KW-0444">Lipid biosynthesis</keyword>
<gene>
    <name evidence="15" type="ORF">ZIOFF_027509</name>
</gene>
<dbReference type="PANTHER" id="PTHR46153:SF20">
    <property type="entry name" value="ACYL CARRIER PROTEIN 2, CHLOROPLASTIC-RELATED"/>
    <property type="match status" value="1"/>
</dbReference>
<dbReference type="SUPFAM" id="SSF47336">
    <property type="entry name" value="ACP-like"/>
    <property type="match status" value="1"/>
</dbReference>
<evidence type="ECO:0000259" key="14">
    <source>
        <dbReference type="PROSITE" id="PS50075"/>
    </source>
</evidence>
<dbReference type="InterPro" id="IPR036736">
    <property type="entry name" value="ACP-like_sf"/>
</dbReference>
<comment type="function">
    <text evidence="1 13">Carrier of the growing fatty acid chain in fatty acid biosynthesis.</text>
</comment>
<dbReference type="PROSITE" id="PS00012">
    <property type="entry name" value="PHOSPHOPANTETHEINE"/>
    <property type="match status" value="1"/>
</dbReference>
<evidence type="ECO:0000313" key="16">
    <source>
        <dbReference type="Proteomes" id="UP000734854"/>
    </source>
</evidence>
<evidence type="ECO:0000256" key="5">
    <source>
        <dbReference type="ARBA" id="ARBA00022516"/>
    </source>
</evidence>
<keyword evidence="16" id="KW-1185">Reference proteome</keyword>
<evidence type="ECO:0000256" key="4">
    <source>
        <dbReference type="ARBA" id="ARBA00022450"/>
    </source>
</evidence>
<keyword evidence="10" id="KW-0809">Transit peptide</keyword>
<dbReference type="Gene3D" id="1.10.1200.10">
    <property type="entry name" value="ACP-like"/>
    <property type="match status" value="1"/>
</dbReference>
<evidence type="ECO:0000256" key="6">
    <source>
        <dbReference type="ARBA" id="ARBA00022528"/>
    </source>
</evidence>
<reference evidence="15 16" key="1">
    <citation type="submission" date="2020-08" db="EMBL/GenBank/DDBJ databases">
        <title>Plant Genome Project.</title>
        <authorList>
            <person name="Zhang R.-G."/>
        </authorList>
    </citation>
    <scope>NUCLEOTIDE SEQUENCE [LARGE SCALE GENOMIC DNA]</scope>
    <source>
        <tissue evidence="15">Rhizome</tissue>
    </source>
</reference>
<dbReference type="Pfam" id="PF00550">
    <property type="entry name" value="PP-binding"/>
    <property type="match status" value="1"/>
</dbReference>
<evidence type="ECO:0000256" key="8">
    <source>
        <dbReference type="ARBA" id="ARBA00022640"/>
    </source>
</evidence>
<name>A0A8J5L991_ZINOF</name>
<evidence type="ECO:0000256" key="1">
    <source>
        <dbReference type="ARBA" id="ARBA00003180"/>
    </source>
</evidence>
<feature type="domain" description="Carrier" evidence="14">
    <location>
        <begin position="133"/>
        <end position="208"/>
    </location>
</feature>
<protein>
    <recommendedName>
        <fullName evidence="13">Acyl carrier protein</fullName>
    </recommendedName>
</protein>
<comment type="caution">
    <text evidence="15">The sequence shown here is derived from an EMBL/GenBank/DDBJ whole genome shotgun (WGS) entry which is preliminary data.</text>
</comment>
<dbReference type="AlphaFoldDB" id="A0A8J5L991"/>
<evidence type="ECO:0000256" key="13">
    <source>
        <dbReference type="RuleBase" id="RU000722"/>
    </source>
</evidence>
<keyword evidence="7" id="KW-0597">Phosphoprotein</keyword>
<dbReference type="GO" id="GO:0009507">
    <property type="term" value="C:chloroplast"/>
    <property type="evidence" value="ECO:0007669"/>
    <property type="project" value="UniProtKB-SubCell"/>
</dbReference>
<keyword evidence="8" id="KW-0934">Plastid</keyword>
<evidence type="ECO:0000256" key="2">
    <source>
        <dbReference type="ARBA" id="ARBA00004229"/>
    </source>
</evidence>
<evidence type="ECO:0000256" key="9">
    <source>
        <dbReference type="ARBA" id="ARBA00022832"/>
    </source>
</evidence>
<dbReference type="EMBL" id="JACMSC010000008">
    <property type="protein sequence ID" value="KAG6509516.1"/>
    <property type="molecule type" value="Genomic_DNA"/>
</dbReference>
<evidence type="ECO:0000256" key="12">
    <source>
        <dbReference type="ARBA" id="ARBA00023160"/>
    </source>
</evidence>
<dbReference type="InterPro" id="IPR006162">
    <property type="entry name" value="Ppantetheine_attach_site"/>
</dbReference>
<comment type="similarity">
    <text evidence="3">Belongs to the acyl carrier protein (ACP) family.</text>
</comment>
<evidence type="ECO:0000256" key="7">
    <source>
        <dbReference type="ARBA" id="ARBA00022553"/>
    </source>
</evidence>
<organism evidence="15 16">
    <name type="scientific">Zingiber officinale</name>
    <name type="common">Ginger</name>
    <name type="synonym">Amomum zingiber</name>
    <dbReference type="NCBI Taxonomy" id="94328"/>
    <lineage>
        <taxon>Eukaryota</taxon>
        <taxon>Viridiplantae</taxon>
        <taxon>Streptophyta</taxon>
        <taxon>Embryophyta</taxon>
        <taxon>Tracheophyta</taxon>
        <taxon>Spermatophyta</taxon>
        <taxon>Magnoliopsida</taxon>
        <taxon>Liliopsida</taxon>
        <taxon>Zingiberales</taxon>
        <taxon>Zingiberaceae</taxon>
        <taxon>Zingiber</taxon>
    </lineage>
</organism>
<accession>A0A8J5L991</accession>
<dbReference type="InterPro" id="IPR003231">
    <property type="entry name" value="ACP"/>
</dbReference>
<evidence type="ECO:0000313" key="15">
    <source>
        <dbReference type="EMBL" id="KAG6509516.1"/>
    </source>
</evidence>
<dbReference type="PROSITE" id="PS50075">
    <property type="entry name" value="CARRIER"/>
    <property type="match status" value="1"/>
</dbReference>
<sequence length="214" mass="24043">MKPMLQQAPPPPIAFHDNPAFSFLSPPFRVVSVPLADRWHQSLELRPRSRFVRRGDCCRFPMGSLVSNQFPSQTKERALSQSAQHLASEFLALFVGITYNAQIILHHCNHVFVIPSRHEIVLNTIRFFEQAKPETMEKVCFIVRKQLAIADDTPVTGESIFSQLGADSLDTVEIVMGLEEEFGISVEEESAQSISTVQHAADMIELLLEKKKAA</sequence>
<dbReference type="InterPro" id="IPR009081">
    <property type="entry name" value="PP-bd_ACP"/>
</dbReference>
<proteinExistence type="inferred from homology"/>
<keyword evidence="11" id="KW-0443">Lipid metabolism</keyword>
<dbReference type="PANTHER" id="PTHR46153">
    <property type="entry name" value="ACYL CARRIER PROTEIN"/>
    <property type="match status" value="1"/>
</dbReference>